<sequence length="72" mass="8617">MSLVHWVLNALLPCVTAYFDEAAKVKFYIETYYLSALNEIFFKNFKNIVEGCIPRFNFRKTWETMLQIESNR</sequence>
<name>A0A284QWK4_ARMOS</name>
<reference evidence="3" key="1">
    <citation type="journal article" date="2017" name="Nat. Ecol. Evol.">
        <title>Genome expansion and lineage-specific genetic innovations in the forest pathogenic fungi Armillaria.</title>
        <authorList>
            <person name="Sipos G."/>
            <person name="Prasanna A.N."/>
            <person name="Walter M.C."/>
            <person name="O'Connor E."/>
            <person name="Balint B."/>
            <person name="Krizsan K."/>
            <person name="Kiss B."/>
            <person name="Hess J."/>
            <person name="Varga T."/>
            <person name="Slot J."/>
            <person name="Riley R."/>
            <person name="Boka B."/>
            <person name="Rigling D."/>
            <person name="Barry K."/>
            <person name="Lee J."/>
            <person name="Mihaltcheva S."/>
            <person name="LaButti K."/>
            <person name="Lipzen A."/>
            <person name="Waldron R."/>
            <person name="Moloney N.M."/>
            <person name="Sperisen C."/>
            <person name="Kredics L."/>
            <person name="Vagvoelgyi C."/>
            <person name="Patrignani A."/>
            <person name="Fitzpatrick D."/>
            <person name="Nagy I."/>
            <person name="Doyle S."/>
            <person name="Anderson J.B."/>
            <person name="Grigoriev I.V."/>
            <person name="Gueldener U."/>
            <person name="Muensterkoetter M."/>
            <person name="Nagy L.G."/>
        </authorList>
    </citation>
    <scope>NUCLEOTIDE SEQUENCE [LARGE SCALE GENOMIC DNA]</scope>
    <source>
        <strain evidence="3">C18/9</strain>
    </source>
</reference>
<proteinExistence type="predicted"/>
<accession>A0A284QWK4</accession>
<dbReference type="AlphaFoldDB" id="A0A284QWK4"/>
<evidence type="ECO:0000256" key="1">
    <source>
        <dbReference type="SAM" id="SignalP"/>
    </source>
</evidence>
<keyword evidence="1" id="KW-0732">Signal</keyword>
<dbReference type="Proteomes" id="UP000219338">
    <property type="component" value="Unassembled WGS sequence"/>
</dbReference>
<evidence type="ECO:0000313" key="2">
    <source>
        <dbReference type="EMBL" id="SJL00834.1"/>
    </source>
</evidence>
<organism evidence="2 3">
    <name type="scientific">Armillaria ostoyae</name>
    <name type="common">Armillaria root rot fungus</name>
    <dbReference type="NCBI Taxonomy" id="47428"/>
    <lineage>
        <taxon>Eukaryota</taxon>
        <taxon>Fungi</taxon>
        <taxon>Dikarya</taxon>
        <taxon>Basidiomycota</taxon>
        <taxon>Agaricomycotina</taxon>
        <taxon>Agaricomycetes</taxon>
        <taxon>Agaricomycetidae</taxon>
        <taxon>Agaricales</taxon>
        <taxon>Marasmiineae</taxon>
        <taxon>Physalacriaceae</taxon>
        <taxon>Armillaria</taxon>
    </lineage>
</organism>
<dbReference type="OrthoDB" id="3027097at2759"/>
<evidence type="ECO:0000313" key="3">
    <source>
        <dbReference type="Proteomes" id="UP000219338"/>
    </source>
</evidence>
<feature type="chain" id="PRO_5013306891" evidence="1">
    <location>
        <begin position="18"/>
        <end position="72"/>
    </location>
</feature>
<keyword evidence="3" id="KW-1185">Reference proteome</keyword>
<feature type="signal peptide" evidence="1">
    <location>
        <begin position="1"/>
        <end position="17"/>
    </location>
</feature>
<gene>
    <name evidence="2" type="ORF">ARMOST_04148</name>
</gene>
<dbReference type="EMBL" id="FUEG01000002">
    <property type="protein sequence ID" value="SJL00834.1"/>
    <property type="molecule type" value="Genomic_DNA"/>
</dbReference>
<protein>
    <submittedName>
        <fullName evidence="2">Uncharacterized protein</fullName>
    </submittedName>
</protein>